<dbReference type="EMBL" id="JAWDGP010005361">
    <property type="protein sequence ID" value="KAK3757463.1"/>
    <property type="molecule type" value="Genomic_DNA"/>
</dbReference>
<gene>
    <name evidence="1" type="ORF">RRG08_037819</name>
</gene>
<keyword evidence="2" id="KW-1185">Reference proteome</keyword>
<sequence length="80" mass="9443">MNHMSKKNGGRGDRIINTCSDLGMFVSTLFRLRYRWILWSTHLQQHQTRSQSFYHKNGGPTRQQLDRDRVCLYISSCDGH</sequence>
<dbReference type="Proteomes" id="UP001283361">
    <property type="component" value="Unassembled WGS sequence"/>
</dbReference>
<reference evidence="1" key="1">
    <citation type="journal article" date="2023" name="G3 (Bethesda)">
        <title>A reference genome for the long-term kleptoplast-retaining sea slug Elysia crispata morphotype clarki.</title>
        <authorList>
            <person name="Eastman K.E."/>
            <person name="Pendleton A.L."/>
            <person name="Shaikh M.A."/>
            <person name="Suttiyut T."/>
            <person name="Ogas R."/>
            <person name="Tomko P."/>
            <person name="Gavelis G."/>
            <person name="Widhalm J.R."/>
            <person name="Wisecaver J.H."/>
        </authorList>
    </citation>
    <scope>NUCLEOTIDE SEQUENCE</scope>
    <source>
        <strain evidence="1">ECLA1</strain>
    </source>
</reference>
<proteinExistence type="predicted"/>
<comment type="caution">
    <text evidence="1">The sequence shown here is derived from an EMBL/GenBank/DDBJ whole genome shotgun (WGS) entry which is preliminary data.</text>
</comment>
<evidence type="ECO:0000313" key="2">
    <source>
        <dbReference type="Proteomes" id="UP001283361"/>
    </source>
</evidence>
<name>A0AAE0YUG6_9GAST</name>
<protein>
    <submittedName>
        <fullName evidence="1">Uncharacterized protein</fullName>
    </submittedName>
</protein>
<organism evidence="1 2">
    <name type="scientific">Elysia crispata</name>
    <name type="common">lettuce slug</name>
    <dbReference type="NCBI Taxonomy" id="231223"/>
    <lineage>
        <taxon>Eukaryota</taxon>
        <taxon>Metazoa</taxon>
        <taxon>Spiralia</taxon>
        <taxon>Lophotrochozoa</taxon>
        <taxon>Mollusca</taxon>
        <taxon>Gastropoda</taxon>
        <taxon>Heterobranchia</taxon>
        <taxon>Euthyneura</taxon>
        <taxon>Panpulmonata</taxon>
        <taxon>Sacoglossa</taxon>
        <taxon>Placobranchoidea</taxon>
        <taxon>Plakobranchidae</taxon>
        <taxon>Elysia</taxon>
    </lineage>
</organism>
<dbReference type="AlphaFoldDB" id="A0AAE0YUG6"/>
<evidence type="ECO:0000313" key="1">
    <source>
        <dbReference type="EMBL" id="KAK3757463.1"/>
    </source>
</evidence>
<accession>A0AAE0YUG6</accession>